<dbReference type="SMART" id="SM00271">
    <property type="entry name" value="DnaJ"/>
    <property type="match status" value="1"/>
</dbReference>
<feature type="compositionally biased region" description="Low complexity" evidence="5">
    <location>
        <begin position="432"/>
        <end position="441"/>
    </location>
</feature>
<dbReference type="Gene3D" id="1.10.287.110">
    <property type="entry name" value="DnaJ domain"/>
    <property type="match status" value="1"/>
</dbReference>
<comment type="subcellular location">
    <subcellularLocation>
        <location evidence="1">Endoplasmic reticulum</location>
    </subcellularLocation>
</comment>
<reference evidence="7" key="1">
    <citation type="submission" date="2022-07" db="EMBL/GenBank/DDBJ databases">
        <title>Genome Sequence of Physisporinus lineatus.</title>
        <authorList>
            <person name="Buettner E."/>
        </authorList>
    </citation>
    <scope>NUCLEOTIDE SEQUENCE</scope>
    <source>
        <strain evidence="7">VT162</strain>
    </source>
</reference>
<feature type="repeat" description="TPR" evidence="4">
    <location>
        <begin position="6"/>
        <end position="39"/>
    </location>
</feature>
<dbReference type="PRINTS" id="PR00625">
    <property type="entry name" value="JDOMAIN"/>
</dbReference>
<dbReference type="Proteomes" id="UP001212997">
    <property type="component" value="Unassembled WGS sequence"/>
</dbReference>
<keyword evidence="2" id="KW-0732">Signal</keyword>
<comment type="caution">
    <text evidence="7">The sequence shown here is derived from an EMBL/GenBank/DDBJ whole genome shotgun (WGS) entry which is preliminary data.</text>
</comment>
<dbReference type="InterPro" id="IPR001623">
    <property type="entry name" value="DnaJ_domain"/>
</dbReference>
<dbReference type="SUPFAM" id="SSF46565">
    <property type="entry name" value="Chaperone J-domain"/>
    <property type="match status" value="1"/>
</dbReference>
<keyword evidence="8" id="KW-1185">Reference proteome</keyword>
<dbReference type="SUPFAM" id="SSF48452">
    <property type="entry name" value="TPR-like"/>
    <property type="match status" value="1"/>
</dbReference>
<dbReference type="EMBL" id="JANAWD010000547">
    <property type="protein sequence ID" value="KAJ3477994.1"/>
    <property type="molecule type" value="Genomic_DNA"/>
</dbReference>
<dbReference type="InterPro" id="IPR051727">
    <property type="entry name" value="DnaJ_C3_Co-chaperones"/>
</dbReference>
<evidence type="ECO:0000256" key="1">
    <source>
        <dbReference type="ARBA" id="ARBA00004240"/>
    </source>
</evidence>
<name>A0AAD5UUA5_9APHY</name>
<dbReference type="InterPro" id="IPR011990">
    <property type="entry name" value="TPR-like_helical_dom_sf"/>
</dbReference>
<dbReference type="PANTHER" id="PTHR44140:SF2">
    <property type="entry name" value="LD25575P"/>
    <property type="match status" value="1"/>
</dbReference>
<gene>
    <name evidence="7" type="ORF">NLI96_g10079</name>
</gene>
<evidence type="ECO:0000259" key="6">
    <source>
        <dbReference type="PROSITE" id="PS50076"/>
    </source>
</evidence>
<keyword evidence="4" id="KW-0802">TPR repeat</keyword>
<feature type="domain" description="J" evidence="6">
    <location>
        <begin position="364"/>
        <end position="425"/>
    </location>
</feature>
<dbReference type="PANTHER" id="PTHR44140">
    <property type="entry name" value="LD25575P"/>
    <property type="match status" value="1"/>
</dbReference>
<evidence type="ECO:0000313" key="7">
    <source>
        <dbReference type="EMBL" id="KAJ3477994.1"/>
    </source>
</evidence>
<dbReference type="Pfam" id="PF00226">
    <property type="entry name" value="DnaJ"/>
    <property type="match status" value="1"/>
</dbReference>
<evidence type="ECO:0000256" key="5">
    <source>
        <dbReference type="SAM" id="MobiDB-lite"/>
    </source>
</evidence>
<dbReference type="GO" id="GO:0051787">
    <property type="term" value="F:misfolded protein binding"/>
    <property type="evidence" value="ECO:0007669"/>
    <property type="project" value="TreeGrafter"/>
</dbReference>
<evidence type="ECO:0000256" key="2">
    <source>
        <dbReference type="ARBA" id="ARBA00022729"/>
    </source>
</evidence>
<keyword evidence="3" id="KW-0256">Endoplasmic reticulum</keyword>
<dbReference type="GO" id="GO:0034975">
    <property type="term" value="P:protein folding in endoplasmic reticulum"/>
    <property type="evidence" value="ECO:0007669"/>
    <property type="project" value="TreeGrafter"/>
</dbReference>
<dbReference type="InterPro" id="IPR036869">
    <property type="entry name" value="J_dom_sf"/>
</dbReference>
<dbReference type="GO" id="GO:0051087">
    <property type="term" value="F:protein-folding chaperone binding"/>
    <property type="evidence" value="ECO:0007669"/>
    <property type="project" value="TreeGrafter"/>
</dbReference>
<dbReference type="Pfam" id="PF13181">
    <property type="entry name" value="TPR_8"/>
    <property type="match status" value="1"/>
</dbReference>
<dbReference type="CDD" id="cd06257">
    <property type="entry name" value="DnaJ"/>
    <property type="match status" value="1"/>
</dbReference>
<organism evidence="7 8">
    <name type="scientific">Meripilus lineatus</name>
    <dbReference type="NCBI Taxonomy" id="2056292"/>
    <lineage>
        <taxon>Eukaryota</taxon>
        <taxon>Fungi</taxon>
        <taxon>Dikarya</taxon>
        <taxon>Basidiomycota</taxon>
        <taxon>Agaricomycotina</taxon>
        <taxon>Agaricomycetes</taxon>
        <taxon>Polyporales</taxon>
        <taxon>Meripilaceae</taxon>
        <taxon>Meripilus</taxon>
    </lineage>
</organism>
<accession>A0AAD5UUA5</accession>
<proteinExistence type="predicted"/>
<dbReference type="AlphaFoldDB" id="A0AAD5UUA5"/>
<feature type="region of interest" description="Disordered" evidence="5">
    <location>
        <begin position="419"/>
        <end position="441"/>
    </location>
</feature>
<protein>
    <recommendedName>
        <fullName evidence="6">J domain-containing protein</fullName>
    </recommendedName>
</protein>
<dbReference type="PROSITE" id="PS50005">
    <property type="entry name" value="TPR"/>
    <property type="match status" value="1"/>
</dbReference>
<evidence type="ECO:0000256" key="4">
    <source>
        <dbReference type="PROSITE-ProRule" id="PRU00339"/>
    </source>
</evidence>
<dbReference type="SMART" id="SM00028">
    <property type="entry name" value="TPR"/>
    <property type="match status" value="2"/>
</dbReference>
<sequence length="474" mass="52840">MSPADYLLYYKRGTAYFSLGRHPAALSDFDRVLSLTSDSFDNAYLMKARIHAMDGRFPAARDAIKRFSSRVKSDPSLHEILMSVTEGEIAAKKANQAKRARLWTACVEAASTALAVASYSTELRQLRIDCALASTDIESAVGDLTRLTHLITPSTDLFMKIFRLSYFFLPYSNTASPALATLKQCLHYDPDSKQCLPAHRLVKSFDKTFKSLELALSEENWTHVIQILVGGSPETGFVFKFDDALSIHTSTKVLPMPAGLPPLSPRKTSPKRELILRSLCKAYTNTKDFRKAESWCDDLLRMDGLENDVDGLIGKGETLLKKEEWEDAVRIFEKAFEASGRSSRDAHQRLQKAQKLLKQSRQKDYYKVLGVSRDADSKTIKRAFRKAAMSAHPDKGGSEAKMASVNEAYEVLSNSELRQRFDNGDDPNDPTAQQGGYPFPAGGFGGAHPFAQFFQQSGGGFPGNFQFQFNHGRR</sequence>
<evidence type="ECO:0000313" key="8">
    <source>
        <dbReference type="Proteomes" id="UP001212997"/>
    </source>
</evidence>
<dbReference type="InterPro" id="IPR019734">
    <property type="entry name" value="TPR_rpt"/>
</dbReference>
<evidence type="ECO:0000256" key="3">
    <source>
        <dbReference type="ARBA" id="ARBA00022824"/>
    </source>
</evidence>
<dbReference type="GO" id="GO:0005783">
    <property type="term" value="C:endoplasmic reticulum"/>
    <property type="evidence" value="ECO:0007669"/>
    <property type="project" value="UniProtKB-SubCell"/>
</dbReference>
<dbReference type="PROSITE" id="PS50076">
    <property type="entry name" value="DNAJ_2"/>
    <property type="match status" value="1"/>
</dbReference>
<dbReference type="Gene3D" id="1.25.40.10">
    <property type="entry name" value="Tetratricopeptide repeat domain"/>
    <property type="match status" value="1"/>
</dbReference>